<evidence type="ECO:0000313" key="3">
    <source>
        <dbReference type="Proteomes" id="UP000293342"/>
    </source>
</evidence>
<dbReference type="Proteomes" id="UP000293342">
    <property type="component" value="Unassembled WGS sequence"/>
</dbReference>
<evidence type="ECO:0000313" key="2">
    <source>
        <dbReference type="EMBL" id="TCC50815.1"/>
    </source>
</evidence>
<feature type="chain" id="PRO_5020936584" description="D-glucuronyl C5-epimerase C-terminal domain-containing protein" evidence="1">
    <location>
        <begin position="34"/>
        <end position="509"/>
    </location>
</feature>
<evidence type="ECO:0000256" key="1">
    <source>
        <dbReference type="SAM" id="SignalP"/>
    </source>
</evidence>
<dbReference type="PROSITE" id="PS51318">
    <property type="entry name" value="TAT"/>
    <property type="match status" value="1"/>
</dbReference>
<dbReference type="InterPro" id="IPR012341">
    <property type="entry name" value="6hp_glycosidase-like_sf"/>
</dbReference>
<keyword evidence="3" id="KW-1185">Reference proteome</keyword>
<gene>
    <name evidence="2" type="ORF">E0H75_11645</name>
</gene>
<dbReference type="AlphaFoldDB" id="A0A4R0K6X5"/>
<dbReference type="Gene3D" id="1.50.10.10">
    <property type="match status" value="1"/>
</dbReference>
<dbReference type="SUPFAM" id="SSF48208">
    <property type="entry name" value="Six-hairpin glycosidases"/>
    <property type="match status" value="1"/>
</dbReference>
<sequence length="509" mass="56117">MLNPPVSRRTLFLGTAATGVAAWTGLPALPASADPLDYDSPEAFDAAQTAYLATDPQDNEEGVYAWGESYFLLGLLRMYETYQDERYLRTFEDRARHLMATTDHARGVTDYLGRSGPVWRTAGNYTVARGVVPDGNGTPAVEVRWAWARAAESTVEVTNVAGTLFDLILRNPYQKTTVTLPGVSLDPAAPTYVVTAVNKAFTPSLRWTAADLRSAPGAAPAPAPATITFTSDHYVFAVHTGMIAYPLARFARMVFENPKLRRGGRMKTAKQLLAAATAALEFHDSEYVAPADGTGNYVWAKGAPIPWDGTIQPYNQSHALGAVLVELYRATHRQAYRTKVEQLIQAFRAGLQLTAEGAYLWTYWPPYSQLYAGFSSTSGISEYTPSYPRQRQYEDISHAAISTEFMHAAYDAGIDSDLATDVERIAATFTQRIIRSETEVWFVIDGKGTAVPGNAVQCARWCPYAEQDPLIYEQSLRVYDATQLEMTQGSHALGVAYLNWARQAAWRNQ</sequence>
<reference evidence="2 3" key="1">
    <citation type="submission" date="2019-02" db="EMBL/GenBank/DDBJ databases">
        <title>Kribbella capetownensis sp. nov. and Kribbella speibonae sp. nov., isolated from soil.</title>
        <authorList>
            <person name="Curtis S.M."/>
            <person name="Norton I."/>
            <person name="Everest G.J."/>
            <person name="Meyers P.R."/>
        </authorList>
    </citation>
    <scope>NUCLEOTIDE SEQUENCE [LARGE SCALE GENOMIC DNA]</scope>
    <source>
        <strain evidence="2 3">YM53</strain>
    </source>
</reference>
<dbReference type="OrthoDB" id="1802546at2"/>
<feature type="signal peptide" evidence="1">
    <location>
        <begin position="1"/>
        <end position="33"/>
    </location>
</feature>
<dbReference type="InterPro" id="IPR008928">
    <property type="entry name" value="6-hairpin_glycosidase_sf"/>
</dbReference>
<dbReference type="InterPro" id="IPR006311">
    <property type="entry name" value="TAT_signal"/>
</dbReference>
<name>A0A4R0K6X5_9ACTN</name>
<dbReference type="EMBL" id="SJKD01000002">
    <property type="protein sequence ID" value="TCC50815.1"/>
    <property type="molecule type" value="Genomic_DNA"/>
</dbReference>
<evidence type="ECO:0008006" key="4">
    <source>
        <dbReference type="Google" id="ProtNLM"/>
    </source>
</evidence>
<dbReference type="RefSeq" id="WP_131513514.1">
    <property type="nucleotide sequence ID" value="NZ_SJKD01000002.1"/>
</dbReference>
<dbReference type="GO" id="GO:0005975">
    <property type="term" value="P:carbohydrate metabolic process"/>
    <property type="evidence" value="ECO:0007669"/>
    <property type="project" value="InterPro"/>
</dbReference>
<accession>A0A4R0K6X5</accession>
<protein>
    <recommendedName>
        <fullName evidence="4">D-glucuronyl C5-epimerase C-terminal domain-containing protein</fullName>
    </recommendedName>
</protein>
<proteinExistence type="predicted"/>
<organism evidence="2 3">
    <name type="scientific">Kribbella capetownensis</name>
    <dbReference type="NCBI Taxonomy" id="1572659"/>
    <lineage>
        <taxon>Bacteria</taxon>
        <taxon>Bacillati</taxon>
        <taxon>Actinomycetota</taxon>
        <taxon>Actinomycetes</taxon>
        <taxon>Propionibacteriales</taxon>
        <taxon>Kribbellaceae</taxon>
        <taxon>Kribbella</taxon>
    </lineage>
</organism>
<comment type="caution">
    <text evidence="2">The sequence shown here is derived from an EMBL/GenBank/DDBJ whole genome shotgun (WGS) entry which is preliminary data.</text>
</comment>
<keyword evidence="1" id="KW-0732">Signal</keyword>